<keyword evidence="3" id="KW-0808">Transferase</keyword>
<protein>
    <submittedName>
        <fullName evidence="3">Sulfurtransferase-like selenium metabolism protein YedF</fullName>
    </submittedName>
</protein>
<dbReference type="InterPro" id="IPR019870">
    <property type="entry name" value="Se_metab_YedF"/>
</dbReference>
<organism evidence="3 4">
    <name type="scientific">Anaeromicrobium sediminis</name>
    <dbReference type="NCBI Taxonomy" id="1478221"/>
    <lineage>
        <taxon>Bacteria</taxon>
        <taxon>Bacillati</taxon>
        <taxon>Bacillota</taxon>
        <taxon>Clostridia</taxon>
        <taxon>Peptostreptococcales</taxon>
        <taxon>Thermotaleaceae</taxon>
        <taxon>Anaeromicrobium</taxon>
    </lineage>
</organism>
<dbReference type="EMBL" id="NIBG01000015">
    <property type="protein sequence ID" value="PAB58467.1"/>
    <property type="molecule type" value="Genomic_DNA"/>
</dbReference>
<evidence type="ECO:0000259" key="2">
    <source>
        <dbReference type="PROSITE" id="PS01148"/>
    </source>
</evidence>
<evidence type="ECO:0000313" key="3">
    <source>
        <dbReference type="EMBL" id="PAB58467.1"/>
    </source>
</evidence>
<dbReference type="CDD" id="cd03421">
    <property type="entry name" value="SirA_like_N"/>
    <property type="match status" value="1"/>
</dbReference>
<keyword evidence="4" id="KW-1185">Reference proteome</keyword>
<dbReference type="InterPro" id="IPR036868">
    <property type="entry name" value="TusA-like_sf"/>
</dbReference>
<dbReference type="PROSITE" id="PS01148">
    <property type="entry name" value="UPF0033"/>
    <property type="match status" value="1"/>
</dbReference>
<dbReference type="NCBIfam" id="TIGR03527">
    <property type="entry name" value="selenium_YedF"/>
    <property type="match status" value="1"/>
</dbReference>
<dbReference type="Pfam" id="PF01206">
    <property type="entry name" value="TusA"/>
    <property type="match status" value="1"/>
</dbReference>
<feature type="domain" description="UPF0033" evidence="2">
    <location>
        <begin position="5"/>
        <end position="29"/>
    </location>
</feature>
<dbReference type="Gene3D" id="3.30.110.40">
    <property type="entry name" value="TusA-like domain"/>
    <property type="match status" value="1"/>
</dbReference>
<gene>
    <name evidence="3" type="primary">yedF</name>
    <name evidence="3" type="ORF">CCE28_15280</name>
</gene>
<dbReference type="SUPFAM" id="SSF75169">
    <property type="entry name" value="DsrEFH-like"/>
    <property type="match status" value="1"/>
</dbReference>
<dbReference type="RefSeq" id="WP_095134597.1">
    <property type="nucleotide sequence ID" value="NZ_NIBG01000015.1"/>
</dbReference>
<dbReference type="OrthoDB" id="9801500at2"/>
<dbReference type="SUPFAM" id="SSF64307">
    <property type="entry name" value="SirA-like"/>
    <property type="match status" value="1"/>
</dbReference>
<name>A0A267MG71_9FIRM</name>
<evidence type="ECO:0000256" key="1">
    <source>
        <dbReference type="ARBA" id="ARBA00008984"/>
    </source>
</evidence>
<reference evidence="3 4" key="1">
    <citation type="submission" date="2017-06" db="EMBL/GenBank/DDBJ databases">
        <title>Draft genome sequence of anaerobic fermentative bacterium Anaeromicrobium sediminis DY2726D isolated from West Pacific Ocean sediments.</title>
        <authorList>
            <person name="Zeng X."/>
        </authorList>
    </citation>
    <scope>NUCLEOTIDE SEQUENCE [LARGE SCALE GENOMIC DNA]</scope>
    <source>
        <strain evidence="3 4">DY2726D</strain>
    </source>
</reference>
<comment type="similarity">
    <text evidence="1">Belongs to the sulfur carrier protein TusA family.</text>
</comment>
<sequence>MNQEIDARGLQCPKPVIETKKILDKLQDGSIVTIVDNEVAMKNVSKLAQSMAYDVDVKQIESDYHINIYKGSMEPMVNMSKNTNGETVILIGDETLGQGAEELGKILMKGYIYTITEYDPYPKSILFINSGVKLTIEGSEVIDYLRGLEKEGVEILSCGTCLDYYKIKDKLAVGGVTNMYTIVDTLHSAKNKVTL</sequence>
<dbReference type="InterPro" id="IPR027396">
    <property type="entry name" value="DsrEFH-like"/>
</dbReference>
<dbReference type="PANTHER" id="PTHR33279:SF6">
    <property type="entry name" value="SULFUR CARRIER PROTEIN YEDF-RELATED"/>
    <property type="match status" value="1"/>
</dbReference>
<evidence type="ECO:0000313" key="4">
    <source>
        <dbReference type="Proteomes" id="UP000216024"/>
    </source>
</evidence>
<dbReference type="Proteomes" id="UP000216024">
    <property type="component" value="Unassembled WGS sequence"/>
</dbReference>
<accession>A0A267MG71</accession>
<dbReference type="PANTHER" id="PTHR33279">
    <property type="entry name" value="SULFUR CARRIER PROTEIN YEDF-RELATED"/>
    <property type="match status" value="1"/>
</dbReference>
<dbReference type="GO" id="GO:0016740">
    <property type="term" value="F:transferase activity"/>
    <property type="evidence" value="ECO:0007669"/>
    <property type="project" value="UniProtKB-KW"/>
</dbReference>
<dbReference type="AlphaFoldDB" id="A0A267MG71"/>
<proteinExistence type="inferred from homology"/>
<comment type="caution">
    <text evidence="3">The sequence shown here is derived from an EMBL/GenBank/DDBJ whole genome shotgun (WGS) entry which is preliminary data.</text>
</comment>
<dbReference type="InterPro" id="IPR001455">
    <property type="entry name" value="TusA-like"/>
</dbReference>